<organism evidence="11 12">
    <name type="scientific">Spinacia oleracea</name>
    <name type="common">Spinach</name>
    <dbReference type="NCBI Taxonomy" id="3562"/>
    <lineage>
        <taxon>Eukaryota</taxon>
        <taxon>Viridiplantae</taxon>
        <taxon>Streptophyta</taxon>
        <taxon>Embryophyta</taxon>
        <taxon>Tracheophyta</taxon>
        <taxon>Spermatophyta</taxon>
        <taxon>Magnoliopsida</taxon>
        <taxon>eudicotyledons</taxon>
        <taxon>Gunneridae</taxon>
        <taxon>Pentapetalae</taxon>
        <taxon>Caryophyllales</taxon>
        <taxon>Chenopodiaceae</taxon>
        <taxon>Chenopodioideae</taxon>
        <taxon>Anserineae</taxon>
        <taxon>Spinacia</taxon>
    </lineage>
</organism>
<dbReference type="InterPro" id="IPR050432">
    <property type="entry name" value="FAD-linked_Oxidoreductases_BP"/>
</dbReference>
<keyword evidence="9" id="KW-1133">Transmembrane helix</keyword>
<evidence type="ECO:0000256" key="9">
    <source>
        <dbReference type="SAM" id="Phobius"/>
    </source>
</evidence>
<dbReference type="Pfam" id="PF04030">
    <property type="entry name" value="ALO"/>
    <property type="match status" value="1"/>
</dbReference>
<dbReference type="GO" id="GO:0016491">
    <property type="term" value="F:oxidoreductase activity"/>
    <property type="evidence" value="ECO:0000318"/>
    <property type="project" value="GO_Central"/>
</dbReference>
<dbReference type="NCBIfam" id="TIGR01677">
    <property type="entry name" value="pln_FAD_oxido"/>
    <property type="match status" value="1"/>
</dbReference>
<dbReference type="GO" id="GO:0016020">
    <property type="term" value="C:membrane"/>
    <property type="evidence" value="ECO:0007669"/>
    <property type="project" value="InterPro"/>
</dbReference>
<reference evidence="12" key="2">
    <citation type="submission" date="2025-08" db="UniProtKB">
        <authorList>
            <consortium name="RefSeq"/>
        </authorList>
    </citation>
    <scope>IDENTIFICATION</scope>
    <source>
        <tissue evidence="12">Leaf</tissue>
    </source>
</reference>
<dbReference type="GO" id="GO:0050105">
    <property type="term" value="F:L-gulonolactone oxidase activity"/>
    <property type="evidence" value="ECO:0007669"/>
    <property type="project" value="UniProtKB-EC"/>
</dbReference>
<accession>A0A9R0HXQ7</accession>
<dbReference type="Gene3D" id="3.30.465.10">
    <property type="match status" value="1"/>
</dbReference>
<dbReference type="GO" id="GO:0019853">
    <property type="term" value="P:L-ascorbic acid biosynthetic process"/>
    <property type="evidence" value="ECO:0007669"/>
    <property type="project" value="UniProtKB-KW"/>
</dbReference>
<dbReference type="GO" id="GO:0071949">
    <property type="term" value="F:FAD binding"/>
    <property type="evidence" value="ECO:0007669"/>
    <property type="project" value="InterPro"/>
</dbReference>
<protein>
    <recommendedName>
        <fullName evidence="4">L-gulonolactone oxidase</fullName>
        <ecNumber evidence="4">1.1.3.8</ecNumber>
    </recommendedName>
</protein>
<dbReference type="InterPro" id="IPR016169">
    <property type="entry name" value="FAD-bd_PCMH_sub2"/>
</dbReference>
<keyword evidence="6" id="KW-0732">Signal</keyword>
<evidence type="ECO:0000256" key="4">
    <source>
        <dbReference type="ARBA" id="ARBA00013121"/>
    </source>
</evidence>
<keyword evidence="11" id="KW-1185">Reference proteome</keyword>
<keyword evidence="7" id="KW-0560">Oxidoreductase</keyword>
<comment type="pathway">
    <text evidence="2">Cofactor biosynthesis; L-ascorbate biosynthesis.</text>
</comment>
<dbReference type="PROSITE" id="PS51257">
    <property type="entry name" value="PROKAR_LIPOPROTEIN"/>
    <property type="match status" value="1"/>
</dbReference>
<dbReference type="Pfam" id="PF22906">
    <property type="entry name" value="GULLO2-like_3rd"/>
    <property type="match status" value="1"/>
</dbReference>
<dbReference type="Proteomes" id="UP000813463">
    <property type="component" value="Chromosome 2"/>
</dbReference>
<evidence type="ECO:0000313" key="12">
    <source>
        <dbReference type="RefSeq" id="XP_021838700.1"/>
    </source>
</evidence>
<proteinExistence type="inferred from homology"/>
<dbReference type="InterPro" id="IPR016166">
    <property type="entry name" value="FAD-bd_PCMH"/>
</dbReference>
<dbReference type="PANTHER" id="PTHR13878:SF67">
    <property type="entry name" value="L-GULONOLACTONE OXIDASE 5"/>
    <property type="match status" value="1"/>
</dbReference>
<dbReference type="Pfam" id="PF01565">
    <property type="entry name" value="FAD_binding_4"/>
    <property type="match status" value="1"/>
</dbReference>
<feature type="transmembrane region" description="Helical" evidence="9">
    <location>
        <begin position="12"/>
        <end position="32"/>
    </location>
</feature>
<dbReference type="FunFam" id="3.30.465.10:FF:000033">
    <property type="entry name" value="L-gulonolactone oxidase 5"/>
    <property type="match status" value="1"/>
</dbReference>
<gene>
    <name evidence="12" type="primary">LOC110778451</name>
</gene>
<dbReference type="EC" id="1.1.3.8" evidence="4"/>
<dbReference type="OrthoDB" id="610608at2759"/>
<dbReference type="GeneID" id="110778451"/>
<dbReference type="InterPro" id="IPR055154">
    <property type="entry name" value="GULLO2-like_C"/>
</dbReference>
<sequence>MRPFFCCRKSSCISPTTTLGLISFLLLLFIVGCNTPEDPIKCSNKSFDCVITNSYGAFPDRTTCRVAEVMYPTSEDELIVAVAAATKNKRKMKVATRYSHSIPKLVCPDGKDGLLISTKNLNKIHDVDTMARTMTVDSGVTLRQLISEAAKVELALPYSPYWWGLTIGGMLSTGAHGSSLWGKGSAIHDHVLELRIISPGSPEDGFVKIRTLNETEVDFNAAKVSLGVFGVISQVTIKLEPMFKRSITYIAKNDSDLGDQALIFGHQHEFADLTWYPSLKQVMYRIDHRVPLTTKGNGLNDFIPFRPTLSAALAAIRSSEENQESKADAEGKCSGSKLTTSFLRINAFGLSNNGILFTGYPVVGYQNRLQSSGTCLDSLDDALITACPWDSRVKGEFFHQTTFSIEMSKVKAFIQDVQKLVSLQPKSFCGIEQYNGILVRYVKASTAYLGKEEDGLDFDMTYYRAKDPSEPRLFEDIYEEVEQMAMFKYGGLPHWGKNRNLAFEGVINKYKNGEEFIKVKEKFDPQGLFSSEWTDQVLGLKDGLSIVKDGCALEGLCICSQDSHCAPNKGYFCRPGRIYKKARVCTTRNTMY</sequence>
<evidence type="ECO:0000256" key="5">
    <source>
        <dbReference type="ARBA" id="ARBA00022644"/>
    </source>
</evidence>
<keyword evidence="9" id="KW-0472">Membrane</keyword>
<feature type="domain" description="FAD-binding PCMH-type" evidence="10">
    <location>
        <begin position="62"/>
        <end position="242"/>
    </location>
</feature>
<dbReference type="SUPFAM" id="SSF56176">
    <property type="entry name" value="FAD-binding/transporter-associated domain-like"/>
    <property type="match status" value="1"/>
</dbReference>
<dbReference type="InterPro" id="IPR007173">
    <property type="entry name" value="ALO_C"/>
</dbReference>
<dbReference type="InterPro" id="IPR010030">
    <property type="entry name" value="GULO_Plant"/>
</dbReference>
<evidence type="ECO:0000256" key="6">
    <source>
        <dbReference type="ARBA" id="ARBA00022729"/>
    </source>
</evidence>
<comment type="similarity">
    <text evidence="3">Belongs to the oxygen-dependent FAD-linked oxidoreductase family.</text>
</comment>
<evidence type="ECO:0000256" key="2">
    <source>
        <dbReference type="ARBA" id="ARBA00005147"/>
    </source>
</evidence>
<evidence type="ECO:0000256" key="7">
    <source>
        <dbReference type="ARBA" id="ARBA00023002"/>
    </source>
</evidence>
<dbReference type="InterPro" id="IPR036318">
    <property type="entry name" value="FAD-bd_PCMH-like_sf"/>
</dbReference>
<reference evidence="11" key="1">
    <citation type="journal article" date="2021" name="Nat. Commun.">
        <title>Genomic analyses provide insights into spinach domestication and the genetic basis of agronomic traits.</title>
        <authorList>
            <person name="Cai X."/>
            <person name="Sun X."/>
            <person name="Xu C."/>
            <person name="Sun H."/>
            <person name="Wang X."/>
            <person name="Ge C."/>
            <person name="Zhang Z."/>
            <person name="Wang Q."/>
            <person name="Fei Z."/>
            <person name="Jiao C."/>
            <person name="Wang Q."/>
        </authorList>
    </citation>
    <scope>NUCLEOTIDE SEQUENCE [LARGE SCALE GENOMIC DNA]</scope>
    <source>
        <strain evidence="11">cv. Varoflay</strain>
    </source>
</reference>
<comment type="cofactor">
    <cofactor evidence="1">
        <name>FAD</name>
        <dbReference type="ChEBI" id="CHEBI:57692"/>
    </cofactor>
</comment>
<evidence type="ECO:0000259" key="10">
    <source>
        <dbReference type="PROSITE" id="PS51387"/>
    </source>
</evidence>
<comment type="catalytic activity">
    <reaction evidence="8">
        <text>L-gulono-1,4-lactone + O2 = L-ascorbate + H2O2 + H(+)</text>
        <dbReference type="Rhea" id="RHEA:32363"/>
        <dbReference type="ChEBI" id="CHEBI:15378"/>
        <dbReference type="ChEBI" id="CHEBI:15379"/>
        <dbReference type="ChEBI" id="CHEBI:16240"/>
        <dbReference type="ChEBI" id="CHEBI:17587"/>
        <dbReference type="ChEBI" id="CHEBI:38290"/>
        <dbReference type="EC" id="1.1.3.8"/>
    </reaction>
</comment>
<dbReference type="PROSITE" id="PS51387">
    <property type="entry name" value="FAD_PCMH"/>
    <property type="match status" value="1"/>
</dbReference>
<evidence type="ECO:0000256" key="1">
    <source>
        <dbReference type="ARBA" id="ARBA00001974"/>
    </source>
</evidence>
<dbReference type="InterPro" id="IPR006094">
    <property type="entry name" value="Oxid_FAD_bind_N"/>
</dbReference>
<keyword evidence="9" id="KW-0812">Transmembrane</keyword>
<evidence type="ECO:0000313" key="11">
    <source>
        <dbReference type="Proteomes" id="UP000813463"/>
    </source>
</evidence>
<evidence type="ECO:0000256" key="3">
    <source>
        <dbReference type="ARBA" id="ARBA00005466"/>
    </source>
</evidence>
<dbReference type="GO" id="GO:0003885">
    <property type="term" value="F:D-arabinono-1,4-lactone oxidase activity"/>
    <property type="evidence" value="ECO:0007669"/>
    <property type="project" value="InterPro"/>
</dbReference>
<dbReference type="PANTHER" id="PTHR13878">
    <property type="entry name" value="GULONOLACTONE OXIDASE"/>
    <property type="match status" value="1"/>
</dbReference>
<keyword evidence="5" id="KW-0060">Ascorbate biosynthesis</keyword>
<evidence type="ECO:0000256" key="8">
    <source>
        <dbReference type="ARBA" id="ARBA00048083"/>
    </source>
</evidence>
<dbReference type="RefSeq" id="XP_021838700.1">
    <property type="nucleotide sequence ID" value="XM_021983008.2"/>
</dbReference>
<dbReference type="KEGG" id="soe:110778451"/>
<dbReference type="AlphaFoldDB" id="A0A9R0HXQ7"/>
<dbReference type="Gene3D" id="3.30.70.2520">
    <property type="match status" value="1"/>
</dbReference>
<name>A0A9R0HXQ7_SPIOL</name>